<comment type="caution">
    <text evidence="2">The sequence shown here is derived from an EMBL/GenBank/DDBJ whole genome shotgun (WGS) entry which is preliminary data.</text>
</comment>
<dbReference type="AlphaFoldDB" id="A0A4Z0R5A6"/>
<dbReference type="OrthoDB" id="9784166at2"/>
<dbReference type="PANTHER" id="PTHR11735:SF11">
    <property type="entry name" value="TRNA THREONYLCARBAMOYLADENOSINE BIOSYNTHESIS PROTEIN TSAB"/>
    <property type="match status" value="1"/>
</dbReference>
<dbReference type="RefSeq" id="WP_135546266.1">
    <property type="nucleotide sequence ID" value="NZ_SPQQ01000003.1"/>
</dbReference>
<dbReference type="Pfam" id="PF00814">
    <property type="entry name" value="TsaD"/>
    <property type="match status" value="1"/>
</dbReference>
<dbReference type="NCBIfam" id="TIGR03725">
    <property type="entry name" value="T6A_YeaZ"/>
    <property type="match status" value="1"/>
</dbReference>
<sequence length="241" mass="27127">MKYLTIDTTTKVTAVSLAEDGRLIAESFLHTAKTHSERLIPMLDQLLIAASWTLQDLEMIGVVRGPGSFTGIRIGIATAQGLAQVLKLPLLAVLSLDALAWAGLGRVEDLVPILDARKNEWYTARYRWVKGKEEVECLTLPQAVPTELWLEHLRSLDRPICFVGDATEKAKTRIEEVLGENAVILPEYVSLPRGAYAARAIWQRWQETGVGELVEPLYIRFSEAEVNWAKKEEARRRLEHE</sequence>
<dbReference type="PANTHER" id="PTHR11735">
    <property type="entry name" value="TRNA N6-ADENOSINE THREONYLCARBAMOYLTRANSFERASE"/>
    <property type="match status" value="1"/>
</dbReference>
<dbReference type="GO" id="GO:0016740">
    <property type="term" value="F:transferase activity"/>
    <property type="evidence" value="ECO:0007669"/>
    <property type="project" value="UniProtKB-KW"/>
</dbReference>
<reference evidence="2 3" key="1">
    <citation type="submission" date="2019-03" db="EMBL/GenBank/DDBJ databases">
        <title>Draft Genome Sequence of Desulfosporosinus fructosivorans Strain 63.6F, Isolated from Marine Sediment in the Baltic Sea.</title>
        <authorList>
            <person name="Hausmann B."/>
            <person name="Vandieken V."/>
            <person name="Pjevac P."/>
            <person name="Schreck K."/>
            <person name="Herbold C.W."/>
            <person name="Loy A."/>
        </authorList>
    </citation>
    <scope>NUCLEOTIDE SEQUENCE [LARGE SCALE GENOMIC DNA]</scope>
    <source>
        <strain evidence="2 3">63.6F</strain>
    </source>
</reference>
<evidence type="ECO:0000313" key="3">
    <source>
        <dbReference type="Proteomes" id="UP000298460"/>
    </source>
</evidence>
<protein>
    <submittedName>
        <fullName evidence="2">tRNA (Adenosine(37)-N6)-threonylcarbamoyltransferase complex dimerization subunit type 1 TsaB</fullName>
    </submittedName>
</protein>
<dbReference type="CDD" id="cd24032">
    <property type="entry name" value="ASKHA_NBD_TsaB"/>
    <property type="match status" value="1"/>
</dbReference>
<proteinExistence type="predicted"/>
<dbReference type="InterPro" id="IPR043129">
    <property type="entry name" value="ATPase_NBD"/>
</dbReference>
<evidence type="ECO:0000313" key="2">
    <source>
        <dbReference type="EMBL" id="TGE38291.1"/>
    </source>
</evidence>
<dbReference type="InterPro" id="IPR000905">
    <property type="entry name" value="Gcp-like_dom"/>
</dbReference>
<evidence type="ECO:0000259" key="1">
    <source>
        <dbReference type="Pfam" id="PF00814"/>
    </source>
</evidence>
<keyword evidence="3" id="KW-1185">Reference proteome</keyword>
<accession>A0A4Z0R5A6</accession>
<dbReference type="Gene3D" id="3.30.420.40">
    <property type="match status" value="2"/>
</dbReference>
<dbReference type="GO" id="GO:0005829">
    <property type="term" value="C:cytosol"/>
    <property type="evidence" value="ECO:0007669"/>
    <property type="project" value="TreeGrafter"/>
</dbReference>
<dbReference type="SUPFAM" id="SSF53067">
    <property type="entry name" value="Actin-like ATPase domain"/>
    <property type="match status" value="2"/>
</dbReference>
<dbReference type="EMBL" id="SPQQ01000003">
    <property type="protein sequence ID" value="TGE38291.1"/>
    <property type="molecule type" value="Genomic_DNA"/>
</dbReference>
<keyword evidence="2" id="KW-0808">Transferase</keyword>
<name>A0A4Z0R5A6_9FIRM</name>
<dbReference type="Proteomes" id="UP000298460">
    <property type="component" value="Unassembled WGS sequence"/>
</dbReference>
<feature type="domain" description="Gcp-like" evidence="1">
    <location>
        <begin position="31"/>
        <end position="228"/>
    </location>
</feature>
<dbReference type="GO" id="GO:0002949">
    <property type="term" value="P:tRNA threonylcarbamoyladenosine modification"/>
    <property type="evidence" value="ECO:0007669"/>
    <property type="project" value="InterPro"/>
</dbReference>
<organism evidence="2 3">
    <name type="scientific">Desulfosporosinus fructosivorans</name>
    <dbReference type="NCBI Taxonomy" id="2018669"/>
    <lineage>
        <taxon>Bacteria</taxon>
        <taxon>Bacillati</taxon>
        <taxon>Bacillota</taxon>
        <taxon>Clostridia</taxon>
        <taxon>Eubacteriales</taxon>
        <taxon>Desulfitobacteriaceae</taxon>
        <taxon>Desulfosporosinus</taxon>
    </lineage>
</organism>
<dbReference type="InterPro" id="IPR022496">
    <property type="entry name" value="T6A_TsaB"/>
</dbReference>
<gene>
    <name evidence="2" type="primary">tsaB</name>
    <name evidence="2" type="ORF">E4K67_10020</name>
</gene>